<dbReference type="GO" id="GO:0004385">
    <property type="term" value="F:GMP kinase activity"/>
    <property type="evidence" value="ECO:0007669"/>
    <property type="project" value="UniProtKB-UniRule"/>
</dbReference>
<dbReference type="Pfam" id="PF00625">
    <property type="entry name" value="Guanylate_kin"/>
    <property type="match status" value="1"/>
</dbReference>
<dbReference type="SMART" id="SM00072">
    <property type="entry name" value="GuKc"/>
    <property type="match status" value="1"/>
</dbReference>
<dbReference type="AlphaFoldDB" id="A0A5A5TDM6"/>
<evidence type="ECO:0000256" key="5">
    <source>
        <dbReference type="ARBA" id="ARBA00022741"/>
    </source>
</evidence>
<evidence type="ECO:0000259" key="10">
    <source>
        <dbReference type="PROSITE" id="PS50052"/>
    </source>
</evidence>
<dbReference type="InterPro" id="IPR008144">
    <property type="entry name" value="Guanylate_kin-like_dom"/>
</dbReference>
<evidence type="ECO:0000256" key="1">
    <source>
        <dbReference type="ARBA" id="ARBA00005790"/>
    </source>
</evidence>
<dbReference type="CDD" id="cd00071">
    <property type="entry name" value="GMPK"/>
    <property type="match status" value="1"/>
</dbReference>
<dbReference type="PANTHER" id="PTHR23117">
    <property type="entry name" value="GUANYLATE KINASE-RELATED"/>
    <property type="match status" value="1"/>
</dbReference>
<comment type="similarity">
    <text evidence="1 9">Belongs to the guanylate kinase family.</text>
</comment>
<dbReference type="SUPFAM" id="SSF52540">
    <property type="entry name" value="P-loop containing nucleoside triphosphate hydrolases"/>
    <property type="match status" value="1"/>
</dbReference>
<comment type="subcellular location">
    <subcellularLocation>
        <location evidence="9">Cytoplasm</location>
    </subcellularLocation>
</comment>
<dbReference type="EMBL" id="BIXY01000037">
    <property type="protein sequence ID" value="GCF09149.1"/>
    <property type="molecule type" value="Genomic_DNA"/>
</dbReference>
<dbReference type="RefSeq" id="WP_149402104.1">
    <property type="nucleotide sequence ID" value="NZ_BIXY01000037.1"/>
</dbReference>
<dbReference type="InterPro" id="IPR020590">
    <property type="entry name" value="Guanylate_kinase_CS"/>
</dbReference>
<sequence length="219" mass="24682">MQLEIQSTVTPSNQAASVKQGLLFVLSAPSGTGKDSVINALKARGVSFHVVASVTTRAPRPGETEGNPYYFVDHERFEDMIAHDELIEYAQVHGNWYGQPLQQITDNIQQGKDVLLKIDVQGAATVRQKVAGAIYIFLVPGSLDELVERLTNRQTETEEERQRRLTDAQHELAQQEHYDYVIVNRQGRLEEAVDNLQAIMQAERCRTHPRYVQINTKGI</sequence>
<evidence type="ECO:0000313" key="12">
    <source>
        <dbReference type="Proteomes" id="UP000322530"/>
    </source>
</evidence>
<gene>
    <name evidence="9 11" type="primary">gmk</name>
    <name evidence="11" type="ORF">KDI_27130</name>
</gene>
<dbReference type="PROSITE" id="PS50052">
    <property type="entry name" value="GUANYLATE_KINASE_2"/>
    <property type="match status" value="1"/>
</dbReference>
<dbReference type="HAMAP" id="MF_00328">
    <property type="entry name" value="Guanylate_kinase"/>
    <property type="match status" value="1"/>
</dbReference>
<evidence type="ECO:0000313" key="11">
    <source>
        <dbReference type="EMBL" id="GCF09149.1"/>
    </source>
</evidence>
<dbReference type="InterPro" id="IPR008145">
    <property type="entry name" value="GK/Ca_channel_bsu"/>
</dbReference>
<dbReference type="OrthoDB" id="9808150at2"/>
<keyword evidence="4 9" id="KW-0808">Transferase</keyword>
<accession>A0A5A5TDM6</accession>
<dbReference type="Proteomes" id="UP000322530">
    <property type="component" value="Unassembled WGS sequence"/>
</dbReference>
<evidence type="ECO:0000256" key="6">
    <source>
        <dbReference type="ARBA" id="ARBA00022777"/>
    </source>
</evidence>
<evidence type="ECO:0000256" key="8">
    <source>
        <dbReference type="ARBA" id="ARBA00030128"/>
    </source>
</evidence>
<dbReference type="PANTHER" id="PTHR23117:SF13">
    <property type="entry name" value="GUANYLATE KINASE"/>
    <property type="match status" value="1"/>
</dbReference>
<protein>
    <recommendedName>
        <fullName evidence="3 9">Guanylate kinase</fullName>
        <ecNumber evidence="2 9">2.7.4.8</ecNumber>
    </recommendedName>
    <alternativeName>
        <fullName evidence="8 9">GMP kinase</fullName>
    </alternativeName>
</protein>
<evidence type="ECO:0000256" key="2">
    <source>
        <dbReference type="ARBA" id="ARBA00012961"/>
    </source>
</evidence>
<evidence type="ECO:0000256" key="4">
    <source>
        <dbReference type="ARBA" id="ARBA00022679"/>
    </source>
</evidence>
<organism evidence="11 12">
    <name type="scientific">Dictyobacter arantiisoli</name>
    <dbReference type="NCBI Taxonomy" id="2014874"/>
    <lineage>
        <taxon>Bacteria</taxon>
        <taxon>Bacillati</taxon>
        <taxon>Chloroflexota</taxon>
        <taxon>Ktedonobacteria</taxon>
        <taxon>Ktedonobacterales</taxon>
        <taxon>Dictyobacteraceae</taxon>
        <taxon>Dictyobacter</taxon>
    </lineage>
</organism>
<dbReference type="PROSITE" id="PS00856">
    <property type="entry name" value="GUANYLATE_KINASE_1"/>
    <property type="match status" value="1"/>
</dbReference>
<keyword evidence="5 9" id="KW-0547">Nucleotide-binding</keyword>
<dbReference type="GO" id="GO:0005829">
    <property type="term" value="C:cytosol"/>
    <property type="evidence" value="ECO:0007669"/>
    <property type="project" value="TreeGrafter"/>
</dbReference>
<name>A0A5A5TDM6_9CHLR</name>
<keyword evidence="9" id="KW-0963">Cytoplasm</keyword>
<keyword evidence="12" id="KW-1185">Reference proteome</keyword>
<comment type="caution">
    <text evidence="11">The sequence shown here is derived from an EMBL/GenBank/DDBJ whole genome shotgun (WGS) entry which is preliminary data.</text>
</comment>
<dbReference type="Gene3D" id="3.40.50.300">
    <property type="entry name" value="P-loop containing nucleotide triphosphate hydrolases"/>
    <property type="match status" value="1"/>
</dbReference>
<comment type="catalytic activity">
    <reaction evidence="9">
        <text>GMP + ATP = GDP + ADP</text>
        <dbReference type="Rhea" id="RHEA:20780"/>
        <dbReference type="ChEBI" id="CHEBI:30616"/>
        <dbReference type="ChEBI" id="CHEBI:58115"/>
        <dbReference type="ChEBI" id="CHEBI:58189"/>
        <dbReference type="ChEBI" id="CHEBI:456216"/>
        <dbReference type="EC" id="2.7.4.8"/>
    </reaction>
</comment>
<dbReference type="NCBIfam" id="TIGR03263">
    <property type="entry name" value="guanyl_kin"/>
    <property type="match status" value="1"/>
</dbReference>
<evidence type="ECO:0000256" key="9">
    <source>
        <dbReference type="HAMAP-Rule" id="MF_00328"/>
    </source>
</evidence>
<evidence type="ECO:0000256" key="7">
    <source>
        <dbReference type="ARBA" id="ARBA00022840"/>
    </source>
</evidence>
<feature type="binding site" evidence="9">
    <location>
        <begin position="28"/>
        <end position="35"/>
    </location>
    <ligand>
        <name>ATP</name>
        <dbReference type="ChEBI" id="CHEBI:30616"/>
    </ligand>
</feature>
<dbReference type="InterPro" id="IPR027417">
    <property type="entry name" value="P-loop_NTPase"/>
</dbReference>
<comment type="function">
    <text evidence="9">Essential for recycling GMP and indirectly, cGMP.</text>
</comment>
<reference evidence="11 12" key="1">
    <citation type="submission" date="2019-01" db="EMBL/GenBank/DDBJ databases">
        <title>Draft genome sequence of Dictyobacter sp. Uno17.</title>
        <authorList>
            <person name="Wang C.M."/>
            <person name="Zheng Y."/>
            <person name="Sakai Y."/>
            <person name="Abe K."/>
            <person name="Yokota A."/>
            <person name="Yabe S."/>
        </authorList>
    </citation>
    <scope>NUCLEOTIDE SEQUENCE [LARGE SCALE GENOMIC DNA]</scope>
    <source>
        <strain evidence="11 12">Uno17</strain>
    </source>
</reference>
<dbReference type="Gene3D" id="3.30.63.10">
    <property type="entry name" value="Guanylate Kinase phosphate binding domain"/>
    <property type="match status" value="1"/>
</dbReference>
<proteinExistence type="inferred from homology"/>
<dbReference type="FunFam" id="3.30.63.10:FF:000002">
    <property type="entry name" value="Guanylate kinase 1"/>
    <property type="match status" value="1"/>
</dbReference>
<keyword evidence="6 9" id="KW-0418">Kinase</keyword>
<dbReference type="GO" id="GO:0005524">
    <property type="term" value="F:ATP binding"/>
    <property type="evidence" value="ECO:0007669"/>
    <property type="project" value="UniProtKB-UniRule"/>
</dbReference>
<keyword evidence="7 9" id="KW-0067">ATP-binding</keyword>
<dbReference type="InterPro" id="IPR017665">
    <property type="entry name" value="Guanylate_kinase"/>
</dbReference>
<feature type="domain" description="Guanylate kinase-like" evidence="10">
    <location>
        <begin position="21"/>
        <end position="201"/>
    </location>
</feature>
<dbReference type="EC" id="2.7.4.8" evidence="2 9"/>
<evidence type="ECO:0000256" key="3">
    <source>
        <dbReference type="ARBA" id="ARBA00016296"/>
    </source>
</evidence>